<comment type="caution">
    <text evidence="2">The sequence shown here is derived from an EMBL/GenBank/DDBJ whole genome shotgun (WGS) entry which is preliminary data.</text>
</comment>
<reference evidence="2" key="1">
    <citation type="journal article" date="2014" name="Int. J. Syst. Evol. Microbiol.">
        <title>Complete genome sequence of Corynebacterium casei LMG S-19264T (=DSM 44701T), isolated from a smear-ripened cheese.</title>
        <authorList>
            <consortium name="US DOE Joint Genome Institute (JGI-PGF)"/>
            <person name="Walter F."/>
            <person name="Albersmeier A."/>
            <person name="Kalinowski J."/>
            <person name="Ruckert C."/>
        </authorList>
    </citation>
    <scope>NUCLEOTIDE SEQUENCE</scope>
    <source>
        <strain evidence="2">CGMCC 1.15095</strain>
    </source>
</reference>
<accession>A0A916TQH1</accession>
<dbReference type="EMBL" id="BMHK01000005">
    <property type="protein sequence ID" value="GGB93745.1"/>
    <property type="molecule type" value="Genomic_DNA"/>
</dbReference>
<proteinExistence type="predicted"/>
<keyword evidence="1" id="KW-1133">Transmembrane helix</keyword>
<evidence type="ECO:0000256" key="1">
    <source>
        <dbReference type="SAM" id="Phobius"/>
    </source>
</evidence>
<evidence type="ECO:0000313" key="3">
    <source>
        <dbReference type="Proteomes" id="UP000608154"/>
    </source>
</evidence>
<gene>
    <name evidence="2" type="ORF">GCM10011494_10230</name>
</gene>
<reference evidence="2" key="2">
    <citation type="submission" date="2020-09" db="EMBL/GenBank/DDBJ databases">
        <authorList>
            <person name="Sun Q."/>
            <person name="Zhou Y."/>
        </authorList>
    </citation>
    <scope>NUCLEOTIDE SEQUENCE</scope>
    <source>
        <strain evidence="2">CGMCC 1.15095</strain>
    </source>
</reference>
<keyword evidence="3" id="KW-1185">Reference proteome</keyword>
<feature type="transmembrane region" description="Helical" evidence="1">
    <location>
        <begin position="34"/>
        <end position="53"/>
    </location>
</feature>
<keyword evidence="1" id="KW-0472">Membrane</keyword>
<sequence>MLPGASVEERFKLGLDCLSRSRSSNEAVMTPYETITLTIAIVVLAGGFAYAGIQIGKWIGEKK</sequence>
<dbReference type="AlphaFoldDB" id="A0A916TQH1"/>
<organism evidence="2 3">
    <name type="scientific">Novosphingobium endophyticum</name>
    <dbReference type="NCBI Taxonomy" id="1955250"/>
    <lineage>
        <taxon>Bacteria</taxon>
        <taxon>Pseudomonadati</taxon>
        <taxon>Pseudomonadota</taxon>
        <taxon>Alphaproteobacteria</taxon>
        <taxon>Sphingomonadales</taxon>
        <taxon>Sphingomonadaceae</taxon>
        <taxon>Novosphingobium</taxon>
    </lineage>
</organism>
<name>A0A916TQH1_9SPHN</name>
<dbReference type="Proteomes" id="UP000608154">
    <property type="component" value="Unassembled WGS sequence"/>
</dbReference>
<keyword evidence="1" id="KW-0812">Transmembrane</keyword>
<evidence type="ECO:0000313" key="2">
    <source>
        <dbReference type="EMBL" id="GGB93745.1"/>
    </source>
</evidence>
<protein>
    <submittedName>
        <fullName evidence="2">Uncharacterized protein</fullName>
    </submittedName>
</protein>